<dbReference type="GO" id="GO:0045944">
    <property type="term" value="P:positive regulation of transcription by RNA polymerase II"/>
    <property type="evidence" value="ECO:0007669"/>
    <property type="project" value="TreeGrafter"/>
</dbReference>
<protein>
    <recommendedName>
        <fullName evidence="8">GATA-type domain-containing protein</fullName>
    </recommendedName>
</protein>
<gene>
    <name evidence="9" type="ORF">MYCIT1_LOCUS7726</name>
</gene>
<feature type="region of interest" description="Disordered" evidence="7">
    <location>
        <begin position="1"/>
        <end position="29"/>
    </location>
</feature>
<dbReference type="SMART" id="SM00401">
    <property type="entry name" value="ZnF_GATA"/>
    <property type="match status" value="2"/>
</dbReference>
<comment type="subcellular location">
    <subcellularLocation>
        <location evidence="1">Nucleus</location>
    </subcellularLocation>
</comment>
<dbReference type="PANTHER" id="PTHR10071">
    <property type="entry name" value="TRANSCRIPTION FACTOR GATA FAMILY MEMBER"/>
    <property type="match status" value="1"/>
</dbReference>
<dbReference type="PRINTS" id="PR00619">
    <property type="entry name" value="GATAZNFINGER"/>
</dbReference>
<dbReference type="Proteomes" id="UP001295794">
    <property type="component" value="Unassembled WGS sequence"/>
</dbReference>
<feature type="compositionally biased region" description="Basic and acidic residues" evidence="7">
    <location>
        <begin position="10"/>
        <end position="23"/>
    </location>
</feature>
<dbReference type="GO" id="GO:0000978">
    <property type="term" value="F:RNA polymerase II cis-regulatory region sequence-specific DNA binding"/>
    <property type="evidence" value="ECO:0007669"/>
    <property type="project" value="TreeGrafter"/>
</dbReference>
<dbReference type="GO" id="GO:0000122">
    <property type="term" value="P:negative regulation of transcription by RNA polymerase II"/>
    <property type="evidence" value="ECO:0007669"/>
    <property type="project" value="TreeGrafter"/>
</dbReference>
<feature type="domain" description="GATA-type" evidence="8">
    <location>
        <begin position="237"/>
        <end position="280"/>
    </location>
</feature>
<dbReference type="InterPro" id="IPR039355">
    <property type="entry name" value="Transcription_factor_GATA"/>
</dbReference>
<accession>A0AAD2GZJ3</accession>
<sequence length="367" mass="40959">MDGPVTLPKLKHEPWDEEADRRMPPVSREYSEIYSAPNYRFASSDDHRASSSSRRRAEHLESSALLKLKPDPQWDFRADEHPRLPPILRDHPYSHSYLPSTVYRSDSAARLETGSLTAPGTLPRTSHSRDVSYDPDSWGPYASDRTKPSLWAERDPHAGWSNSYNGYDAHPARPRSPPPLYPLTSSIPSPPDSNAYALRPTPRHRPWSPPAYPPASTVAPPPTHTPPTTTASATGADANTKTCSHCGTGTTPLWRRDPSTQRPLCNACGLYQHQHKMLRPQALIDADRDSDGDDGDALARIPDAEYTGPQCSHCGTRRTSVWRRSKEGAQVCNACGVYARMRGRDRPLSLKKKKIKPRTRLVQPVQK</sequence>
<keyword evidence="3 6" id="KW-0863">Zinc-finger</keyword>
<feature type="region of interest" description="Disordered" evidence="7">
    <location>
        <begin position="41"/>
        <end position="64"/>
    </location>
</feature>
<evidence type="ECO:0000313" key="10">
    <source>
        <dbReference type="Proteomes" id="UP001295794"/>
    </source>
</evidence>
<evidence type="ECO:0000259" key="8">
    <source>
        <dbReference type="PROSITE" id="PS50114"/>
    </source>
</evidence>
<dbReference type="Pfam" id="PF00320">
    <property type="entry name" value="GATA"/>
    <property type="match status" value="2"/>
</dbReference>
<feature type="region of interest" description="Disordered" evidence="7">
    <location>
        <begin position="115"/>
        <end position="148"/>
    </location>
</feature>
<dbReference type="Gene3D" id="3.30.50.10">
    <property type="entry name" value="Erythroid Transcription Factor GATA-1, subunit A"/>
    <property type="match status" value="2"/>
</dbReference>
<evidence type="ECO:0000256" key="2">
    <source>
        <dbReference type="ARBA" id="ARBA00022723"/>
    </source>
</evidence>
<dbReference type="AlphaFoldDB" id="A0AAD2GZJ3"/>
<dbReference type="PANTHER" id="PTHR10071:SF281">
    <property type="entry name" value="BOX A-BINDING FACTOR-RELATED"/>
    <property type="match status" value="1"/>
</dbReference>
<dbReference type="InterPro" id="IPR000679">
    <property type="entry name" value="Znf_GATA"/>
</dbReference>
<reference evidence="9" key="1">
    <citation type="submission" date="2023-11" db="EMBL/GenBank/DDBJ databases">
        <authorList>
            <person name="De Vega J J."/>
            <person name="De Vega J J."/>
        </authorList>
    </citation>
    <scope>NUCLEOTIDE SEQUENCE</scope>
</reference>
<evidence type="ECO:0000256" key="5">
    <source>
        <dbReference type="ARBA" id="ARBA00023242"/>
    </source>
</evidence>
<dbReference type="SUPFAM" id="SSF57716">
    <property type="entry name" value="Glucocorticoid receptor-like (DNA-binding domain)"/>
    <property type="match status" value="2"/>
</dbReference>
<dbReference type="GO" id="GO:0008270">
    <property type="term" value="F:zinc ion binding"/>
    <property type="evidence" value="ECO:0007669"/>
    <property type="project" value="UniProtKB-KW"/>
</dbReference>
<evidence type="ECO:0000256" key="1">
    <source>
        <dbReference type="ARBA" id="ARBA00004123"/>
    </source>
</evidence>
<dbReference type="PROSITE" id="PS00344">
    <property type="entry name" value="GATA_ZN_FINGER_1"/>
    <property type="match status" value="1"/>
</dbReference>
<name>A0AAD2GZJ3_9AGAR</name>
<evidence type="ECO:0000256" key="3">
    <source>
        <dbReference type="ARBA" id="ARBA00022771"/>
    </source>
</evidence>
<feature type="region of interest" description="Disordered" evidence="7">
    <location>
        <begin position="169"/>
        <end position="236"/>
    </location>
</feature>
<dbReference type="GO" id="GO:0000981">
    <property type="term" value="F:DNA-binding transcription factor activity, RNA polymerase II-specific"/>
    <property type="evidence" value="ECO:0007669"/>
    <property type="project" value="TreeGrafter"/>
</dbReference>
<proteinExistence type="predicted"/>
<feature type="domain" description="GATA-type" evidence="8">
    <location>
        <begin position="305"/>
        <end position="358"/>
    </location>
</feature>
<dbReference type="GO" id="GO:0005634">
    <property type="term" value="C:nucleus"/>
    <property type="evidence" value="ECO:0007669"/>
    <property type="project" value="UniProtKB-SubCell"/>
</dbReference>
<feature type="compositionally biased region" description="Pro residues" evidence="7">
    <location>
        <begin position="207"/>
        <end position="225"/>
    </location>
</feature>
<evidence type="ECO:0000256" key="7">
    <source>
        <dbReference type="SAM" id="MobiDB-lite"/>
    </source>
</evidence>
<dbReference type="PROSITE" id="PS50114">
    <property type="entry name" value="GATA_ZN_FINGER_2"/>
    <property type="match status" value="2"/>
</dbReference>
<evidence type="ECO:0000256" key="6">
    <source>
        <dbReference type="PROSITE-ProRule" id="PRU00094"/>
    </source>
</evidence>
<evidence type="ECO:0000313" key="9">
    <source>
        <dbReference type="EMBL" id="CAK5266152.1"/>
    </source>
</evidence>
<evidence type="ECO:0000256" key="4">
    <source>
        <dbReference type="ARBA" id="ARBA00022833"/>
    </source>
</evidence>
<dbReference type="CDD" id="cd00202">
    <property type="entry name" value="ZnF_GATA"/>
    <property type="match status" value="2"/>
</dbReference>
<keyword evidence="4" id="KW-0862">Zinc</keyword>
<dbReference type="EMBL" id="CAVNYO010000108">
    <property type="protein sequence ID" value="CAK5266152.1"/>
    <property type="molecule type" value="Genomic_DNA"/>
</dbReference>
<keyword evidence="2" id="KW-0479">Metal-binding</keyword>
<organism evidence="9 10">
    <name type="scientific">Mycena citricolor</name>
    <dbReference type="NCBI Taxonomy" id="2018698"/>
    <lineage>
        <taxon>Eukaryota</taxon>
        <taxon>Fungi</taxon>
        <taxon>Dikarya</taxon>
        <taxon>Basidiomycota</taxon>
        <taxon>Agaricomycotina</taxon>
        <taxon>Agaricomycetes</taxon>
        <taxon>Agaricomycetidae</taxon>
        <taxon>Agaricales</taxon>
        <taxon>Marasmiineae</taxon>
        <taxon>Mycenaceae</taxon>
        <taxon>Mycena</taxon>
    </lineage>
</organism>
<comment type="caution">
    <text evidence="9">The sequence shown here is derived from an EMBL/GenBank/DDBJ whole genome shotgun (WGS) entry which is preliminary data.</text>
</comment>
<feature type="compositionally biased region" description="Low complexity" evidence="7">
    <location>
        <begin position="226"/>
        <end position="236"/>
    </location>
</feature>
<keyword evidence="10" id="KW-1185">Reference proteome</keyword>
<dbReference type="InterPro" id="IPR013088">
    <property type="entry name" value="Znf_NHR/GATA"/>
</dbReference>
<keyword evidence="5" id="KW-0539">Nucleus</keyword>